<name>A6WBV3_KINRD</name>
<evidence type="ECO:0000256" key="1">
    <source>
        <dbReference type="ARBA" id="ARBA00009437"/>
    </source>
</evidence>
<dbReference type="GO" id="GO:0003700">
    <property type="term" value="F:DNA-binding transcription factor activity"/>
    <property type="evidence" value="ECO:0007669"/>
    <property type="project" value="InterPro"/>
</dbReference>
<dbReference type="PROSITE" id="PS50931">
    <property type="entry name" value="HTH_LYSR"/>
    <property type="match status" value="1"/>
</dbReference>
<dbReference type="GO" id="GO:0003677">
    <property type="term" value="F:DNA binding"/>
    <property type="evidence" value="ECO:0007669"/>
    <property type="project" value="UniProtKB-KW"/>
</dbReference>
<dbReference type="PANTHER" id="PTHR30346:SF29">
    <property type="entry name" value="LYSR SUBSTRATE-BINDING"/>
    <property type="match status" value="1"/>
</dbReference>
<gene>
    <name evidence="6" type="ordered locus">Krad_2822</name>
</gene>
<evidence type="ECO:0000313" key="6">
    <source>
        <dbReference type="EMBL" id="ABS04292.1"/>
    </source>
</evidence>
<protein>
    <submittedName>
        <fullName evidence="6">Transcriptional regulator, LysR family</fullName>
    </submittedName>
</protein>
<dbReference type="SUPFAM" id="SSF46785">
    <property type="entry name" value="Winged helix' DNA-binding domain"/>
    <property type="match status" value="1"/>
</dbReference>
<dbReference type="GO" id="GO:0032993">
    <property type="term" value="C:protein-DNA complex"/>
    <property type="evidence" value="ECO:0007669"/>
    <property type="project" value="TreeGrafter"/>
</dbReference>
<accession>A6WBV3</accession>
<dbReference type="InterPro" id="IPR005119">
    <property type="entry name" value="LysR_subst-bd"/>
</dbReference>
<keyword evidence="2" id="KW-0805">Transcription regulation</keyword>
<dbReference type="SUPFAM" id="SSF53850">
    <property type="entry name" value="Periplasmic binding protein-like II"/>
    <property type="match status" value="1"/>
</dbReference>
<keyword evidence="7" id="KW-1185">Reference proteome</keyword>
<evidence type="ECO:0000256" key="4">
    <source>
        <dbReference type="ARBA" id="ARBA00023163"/>
    </source>
</evidence>
<dbReference type="InterPro" id="IPR036390">
    <property type="entry name" value="WH_DNA-bd_sf"/>
</dbReference>
<proteinExistence type="inferred from homology"/>
<reference evidence="7" key="1">
    <citation type="journal article" date="2008" name="PLoS ONE">
        <title>Survival in nuclear waste, extreme resistance, and potential applications gleaned from the genome sequence of Kineococcus radiotolerans SRS30216.</title>
        <authorList>
            <person name="Bagwell C.E."/>
            <person name="Bhat S."/>
            <person name="Hawkins G.M."/>
            <person name="Smith B.W."/>
            <person name="Biswas T."/>
            <person name="Hoover T.R."/>
            <person name="Saunders E."/>
            <person name="Han C.S."/>
            <person name="Tsodikov O.V."/>
            <person name="Shimkets L.J."/>
        </authorList>
    </citation>
    <scope>NUCLEOTIDE SEQUENCE [LARGE SCALE GENOMIC DNA]</scope>
    <source>
        <strain evidence="7">ATCC BAA-149 / DSM 14245 / SRS30216</strain>
    </source>
</reference>
<evidence type="ECO:0000256" key="3">
    <source>
        <dbReference type="ARBA" id="ARBA00023125"/>
    </source>
</evidence>
<comment type="similarity">
    <text evidence="1">Belongs to the LysR transcriptional regulatory family.</text>
</comment>
<dbReference type="InterPro" id="IPR000847">
    <property type="entry name" value="LysR_HTH_N"/>
</dbReference>
<dbReference type="KEGG" id="kra:Krad_2822"/>
<dbReference type="eggNOG" id="COG0583">
    <property type="taxonomic scope" value="Bacteria"/>
</dbReference>
<sequence>MQSDCTVRGMLDVHRLRVFRSVVASGSIAAAAANLGYTPSAISQHVAALQRETGLVLLERAGRGLVPTPVGLAVAAQADAVLARLGEAETAIASMRAERTAHLSLAYISSVGSTWLPEVARRLTQAHPEVDLDLQLLEDSTLEGTERPDVQLVVGPGTPVRAGAGFDVHRLAEDPYRVLLPATHPLSGRREVELAELATDRWIDSEPRAGWCRGNLLEACTAAGFAPAFHVQAHDYAMSAAFVGAGLGITVLPALAAHTLPDGVRSVPVVRPTPTRTIYVVVRKTIAQWPPALLVVDTLASMVETTPPRG</sequence>
<keyword evidence="4" id="KW-0804">Transcription</keyword>
<dbReference type="PANTHER" id="PTHR30346">
    <property type="entry name" value="TRANSCRIPTIONAL DUAL REGULATOR HCAR-RELATED"/>
    <property type="match status" value="1"/>
</dbReference>
<dbReference type="InterPro" id="IPR036388">
    <property type="entry name" value="WH-like_DNA-bd_sf"/>
</dbReference>
<dbReference type="Gene3D" id="1.10.10.10">
    <property type="entry name" value="Winged helix-like DNA-binding domain superfamily/Winged helix DNA-binding domain"/>
    <property type="match status" value="1"/>
</dbReference>
<dbReference type="HOGENOM" id="CLU_039613_6_0_11"/>
<feature type="domain" description="HTH lysR-type" evidence="5">
    <location>
        <begin position="11"/>
        <end position="68"/>
    </location>
</feature>
<evidence type="ECO:0000259" key="5">
    <source>
        <dbReference type="PROSITE" id="PS50931"/>
    </source>
</evidence>
<dbReference type="CDD" id="cd08423">
    <property type="entry name" value="PBP2_LTTR_like_6"/>
    <property type="match status" value="1"/>
</dbReference>
<dbReference type="Gene3D" id="3.40.190.10">
    <property type="entry name" value="Periplasmic binding protein-like II"/>
    <property type="match status" value="2"/>
</dbReference>
<dbReference type="Pfam" id="PF00126">
    <property type="entry name" value="HTH_1"/>
    <property type="match status" value="1"/>
</dbReference>
<dbReference type="Proteomes" id="UP000001116">
    <property type="component" value="Chromosome"/>
</dbReference>
<evidence type="ECO:0000313" key="7">
    <source>
        <dbReference type="Proteomes" id="UP000001116"/>
    </source>
</evidence>
<keyword evidence="3" id="KW-0238">DNA-binding</keyword>
<dbReference type="Pfam" id="PF03466">
    <property type="entry name" value="LysR_substrate"/>
    <property type="match status" value="1"/>
</dbReference>
<organism evidence="6 7">
    <name type="scientific">Kineococcus radiotolerans (strain ATCC BAA-149 / DSM 14245 / SRS30216)</name>
    <dbReference type="NCBI Taxonomy" id="266940"/>
    <lineage>
        <taxon>Bacteria</taxon>
        <taxon>Bacillati</taxon>
        <taxon>Actinomycetota</taxon>
        <taxon>Actinomycetes</taxon>
        <taxon>Kineosporiales</taxon>
        <taxon>Kineosporiaceae</taxon>
        <taxon>Kineococcus</taxon>
    </lineage>
</organism>
<dbReference type="EMBL" id="CP000750">
    <property type="protein sequence ID" value="ABS04292.1"/>
    <property type="molecule type" value="Genomic_DNA"/>
</dbReference>
<dbReference type="STRING" id="266940.Krad_2822"/>
<dbReference type="AlphaFoldDB" id="A6WBV3"/>
<evidence type="ECO:0000256" key="2">
    <source>
        <dbReference type="ARBA" id="ARBA00023015"/>
    </source>
</evidence>